<dbReference type="GO" id="GO:0008889">
    <property type="term" value="F:glycerophosphodiester phosphodiesterase activity"/>
    <property type="evidence" value="ECO:0007669"/>
    <property type="project" value="TreeGrafter"/>
</dbReference>
<dbReference type="Proteomes" id="UP000002358">
    <property type="component" value="Chromosome 2"/>
</dbReference>
<dbReference type="PROSITE" id="PS51704">
    <property type="entry name" value="GP_PDE"/>
    <property type="match status" value="1"/>
</dbReference>
<accession>A0A7M7Q2F0</accession>
<sequence>MWNCVDLILTSTLLWLYLQAAWILLVNFLYLTVPWLIWGAIIIHLLIKFAARIPPPNDNIVKKVLGADPLSFVQKEDDIFKIGEKQQQTNDDQQYCMRVIAHRGAGLDFPENSMSAFRNSHEKGCDGIEFDLALTKDNIPIIFHDVTIDRLTGFNGTIKDMTWDELKDYDISTNHPLKPKFEPNGERIALFENVLQETLQNGQRMFIDIKAKGNEVVKVVLDAFKKHPELYEKAVISSFNPVTIYMIRRKDPKIVAGVAWRPQFFSTTTYNGIDGPREPRFNNLFKQILAGLADVVHDWALERITYYVLGLSFILLHKDVISPHICWNTSMEVPTGSSQSEVTRLWNKRGIRVFAWTVNLPSEKIHFARNLKVSYLTDTLLS</sequence>
<keyword evidence="1" id="KW-0812">Transmembrane</keyword>
<evidence type="ECO:0000313" key="3">
    <source>
        <dbReference type="EnsemblMetazoa" id="XP_031779200"/>
    </source>
</evidence>
<dbReference type="SUPFAM" id="SSF51695">
    <property type="entry name" value="PLC-like phosphodiesterases"/>
    <property type="match status" value="1"/>
</dbReference>
<feature type="transmembrane region" description="Helical" evidence="1">
    <location>
        <begin position="20"/>
        <end position="47"/>
    </location>
</feature>
<dbReference type="AlphaFoldDB" id="A0A7M7Q2F0"/>
<proteinExistence type="predicted"/>
<protein>
    <recommendedName>
        <fullName evidence="2">GP-PDE domain-containing protein</fullName>
    </recommendedName>
</protein>
<feature type="domain" description="GP-PDE" evidence="2">
    <location>
        <begin position="97"/>
        <end position="382"/>
    </location>
</feature>
<dbReference type="InterPro" id="IPR030395">
    <property type="entry name" value="GP_PDE_dom"/>
</dbReference>
<evidence type="ECO:0000256" key="1">
    <source>
        <dbReference type="SAM" id="Phobius"/>
    </source>
</evidence>
<dbReference type="InParanoid" id="A0A7M7Q2F0"/>
<dbReference type="RefSeq" id="XP_031779200.1">
    <property type="nucleotide sequence ID" value="XM_031923340.2"/>
</dbReference>
<dbReference type="InterPro" id="IPR017946">
    <property type="entry name" value="PLC-like_Pdiesterase_TIM-brl"/>
</dbReference>
<dbReference type="FunCoup" id="A0A7M7Q2F0">
    <property type="interactions" value="296"/>
</dbReference>
<dbReference type="GO" id="GO:0006644">
    <property type="term" value="P:phospholipid metabolic process"/>
    <property type="evidence" value="ECO:0007669"/>
    <property type="project" value="TreeGrafter"/>
</dbReference>
<name>A0A7M7Q2F0_NASVI</name>
<reference evidence="3" key="1">
    <citation type="submission" date="2021-01" db="UniProtKB">
        <authorList>
            <consortium name="EnsemblMetazoa"/>
        </authorList>
    </citation>
    <scope>IDENTIFICATION</scope>
</reference>
<evidence type="ECO:0000259" key="2">
    <source>
        <dbReference type="PROSITE" id="PS51704"/>
    </source>
</evidence>
<dbReference type="Gene3D" id="3.20.20.190">
    <property type="entry name" value="Phosphatidylinositol (PI) phosphodiesterase"/>
    <property type="match status" value="1"/>
</dbReference>
<keyword evidence="4" id="KW-1185">Reference proteome</keyword>
<dbReference type="GO" id="GO:0006580">
    <property type="term" value="P:ethanolamine metabolic process"/>
    <property type="evidence" value="ECO:0007669"/>
    <property type="project" value="TreeGrafter"/>
</dbReference>
<dbReference type="GO" id="GO:0005886">
    <property type="term" value="C:plasma membrane"/>
    <property type="evidence" value="ECO:0007669"/>
    <property type="project" value="TreeGrafter"/>
</dbReference>
<keyword evidence="1" id="KW-0472">Membrane</keyword>
<dbReference type="GeneID" id="100678544"/>
<dbReference type="PANTHER" id="PTHR46320:SF1">
    <property type="entry name" value="GLYCEROPHOSPHODIESTER PHOSPHODIESTERASE 1"/>
    <property type="match status" value="1"/>
</dbReference>
<dbReference type="PANTHER" id="PTHR46320">
    <property type="entry name" value="GLYCEROPHOSPHODIESTER PHOSPHODIESTERASE 1"/>
    <property type="match status" value="1"/>
</dbReference>
<keyword evidence="1" id="KW-1133">Transmembrane helix</keyword>
<organism evidence="3 4">
    <name type="scientific">Nasonia vitripennis</name>
    <name type="common">Parasitic wasp</name>
    <dbReference type="NCBI Taxonomy" id="7425"/>
    <lineage>
        <taxon>Eukaryota</taxon>
        <taxon>Metazoa</taxon>
        <taxon>Ecdysozoa</taxon>
        <taxon>Arthropoda</taxon>
        <taxon>Hexapoda</taxon>
        <taxon>Insecta</taxon>
        <taxon>Pterygota</taxon>
        <taxon>Neoptera</taxon>
        <taxon>Endopterygota</taxon>
        <taxon>Hymenoptera</taxon>
        <taxon>Apocrita</taxon>
        <taxon>Proctotrupomorpha</taxon>
        <taxon>Chalcidoidea</taxon>
        <taxon>Pteromalidae</taxon>
        <taxon>Pteromalinae</taxon>
        <taxon>Nasonia</taxon>
    </lineage>
</organism>
<dbReference type="PROSITE" id="PS50007">
    <property type="entry name" value="PIPLC_X_DOMAIN"/>
    <property type="match status" value="1"/>
</dbReference>
<dbReference type="GO" id="GO:0070291">
    <property type="term" value="P:N-acylethanolamine metabolic process"/>
    <property type="evidence" value="ECO:0007669"/>
    <property type="project" value="TreeGrafter"/>
</dbReference>
<dbReference type="EnsemblMetazoa" id="XM_031923340">
    <property type="protein sequence ID" value="XP_031779200"/>
    <property type="gene ID" value="LOC100678544"/>
</dbReference>
<evidence type="ECO:0000313" key="4">
    <source>
        <dbReference type="Proteomes" id="UP000002358"/>
    </source>
</evidence>
<dbReference type="Pfam" id="PF03009">
    <property type="entry name" value="GDPD"/>
    <property type="match status" value="1"/>
</dbReference>
<dbReference type="SMR" id="A0A7M7Q2F0"/>
<dbReference type="OrthoDB" id="197419at2759"/>